<dbReference type="EnsemblPlants" id="evm.model.06.1749">
    <property type="protein sequence ID" value="cds.evm.model.06.1749"/>
    <property type="gene ID" value="evm.TU.06.1749"/>
</dbReference>
<dbReference type="EMBL" id="UZAU01000618">
    <property type="status" value="NOT_ANNOTATED_CDS"/>
    <property type="molecule type" value="Genomic_DNA"/>
</dbReference>
<proteinExistence type="predicted"/>
<reference evidence="1" key="1">
    <citation type="submission" date="2018-11" db="EMBL/GenBank/DDBJ databases">
        <authorList>
            <person name="Grassa J C."/>
        </authorList>
    </citation>
    <scope>NUCLEOTIDE SEQUENCE [LARGE SCALE GENOMIC DNA]</scope>
</reference>
<evidence type="ECO:0000313" key="2">
    <source>
        <dbReference type="Proteomes" id="UP000596661"/>
    </source>
</evidence>
<dbReference type="Gramene" id="evm.model.06.1749">
    <property type="protein sequence ID" value="cds.evm.model.06.1749"/>
    <property type="gene ID" value="evm.TU.06.1749"/>
</dbReference>
<accession>A0A803PVV4</accession>
<sequence length="159" mass="18567">MWELCWSTMASSSTFVRDLEKECVSIVIEGEEEHEPIDFDVMQHMMASLWKPRKGIRFCSKLFELSPKDIVKTYGSFMRAQLERKYHLIGVHWLRNGTKDDNVFFVEQLSDSMGPQVIVSQIDEGRMDKKGSEVLVVVDSKRKRAKGFSSIWTLMWIRI</sequence>
<dbReference type="AlphaFoldDB" id="A0A803PVV4"/>
<reference evidence="1" key="2">
    <citation type="submission" date="2021-03" db="UniProtKB">
        <authorList>
            <consortium name="EnsemblPlants"/>
        </authorList>
    </citation>
    <scope>IDENTIFICATION</scope>
</reference>
<organism evidence="1 2">
    <name type="scientific">Cannabis sativa</name>
    <name type="common">Hemp</name>
    <name type="synonym">Marijuana</name>
    <dbReference type="NCBI Taxonomy" id="3483"/>
    <lineage>
        <taxon>Eukaryota</taxon>
        <taxon>Viridiplantae</taxon>
        <taxon>Streptophyta</taxon>
        <taxon>Embryophyta</taxon>
        <taxon>Tracheophyta</taxon>
        <taxon>Spermatophyta</taxon>
        <taxon>Magnoliopsida</taxon>
        <taxon>eudicotyledons</taxon>
        <taxon>Gunneridae</taxon>
        <taxon>Pentapetalae</taxon>
        <taxon>rosids</taxon>
        <taxon>fabids</taxon>
        <taxon>Rosales</taxon>
        <taxon>Cannabaceae</taxon>
        <taxon>Cannabis</taxon>
    </lineage>
</organism>
<keyword evidence="2" id="KW-1185">Reference proteome</keyword>
<name>A0A803PVV4_CANSA</name>
<dbReference type="Proteomes" id="UP000596661">
    <property type="component" value="Chromosome 6"/>
</dbReference>
<protein>
    <submittedName>
        <fullName evidence="1">Uncharacterized protein</fullName>
    </submittedName>
</protein>
<evidence type="ECO:0000313" key="1">
    <source>
        <dbReference type="EnsemblPlants" id="cds.evm.model.06.1749"/>
    </source>
</evidence>